<evidence type="ECO:0008006" key="3">
    <source>
        <dbReference type="Google" id="ProtNLM"/>
    </source>
</evidence>
<dbReference type="Proteomes" id="UP000765509">
    <property type="component" value="Unassembled WGS sequence"/>
</dbReference>
<reference evidence="1" key="1">
    <citation type="submission" date="2021-03" db="EMBL/GenBank/DDBJ databases">
        <title>Draft genome sequence of rust myrtle Austropuccinia psidii MF-1, a brazilian biotype.</title>
        <authorList>
            <person name="Quecine M.C."/>
            <person name="Pachon D.M.R."/>
            <person name="Bonatelli M.L."/>
            <person name="Correr F.H."/>
            <person name="Franceschini L.M."/>
            <person name="Leite T.F."/>
            <person name="Margarido G.R.A."/>
            <person name="Almeida C.A."/>
            <person name="Ferrarezi J.A."/>
            <person name="Labate C.A."/>
        </authorList>
    </citation>
    <scope>NUCLEOTIDE SEQUENCE</scope>
    <source>
        <strain evidence="1">MF-1</strain>
    </source>
</reference>
<protein>
    <recommendedName>
        <fullName evidence="3">Integrase catalytic domain-containing protein</fullName>
    </recommendedName>
</protein>
<dbReference type="AlphaFoldDB" id="A0A9Q3DM56"/>
<dbReference type="OrthoDB" id="2273864at2759"/>
<evidence type="ECO:0000313" key="1">
    <source>
        <dbReference type="EMBL" id="MBW0506836.1"/>
    </source>
</evidence>
<proteinExistence type="predicted"/>
<gene>
    <name evidence="1" type="ORF">O181_046551</name>
</gene>
<dbReference type="SUPFAM" id="SSF53098">
    <property type="entry name" value="Ribonuclease H-like"/>
    <property type="match status" value="1"/>
</dbReference>
<keyword evidence="2" id="KW-1185">Reference proteome</keyword>
<dbReference type="Gene3D" id="3.30.420.10">
    <property type="entry name" value="Ribonuclease H-like superfamily/Ribonuclease H"/>
    <property type="match status" value="1"/>
</dbReference>
<name>A0A9Q3DM56_9BASI</name>
<dbReference type="GO" id="GO:0003676">
    <property type="term" value="F:nucleic acid binding"/>
    <property type="evidence" value="ECO:0007669"/>
    <property type="project" value="InterPro"/>
</dbReference>
<accession>A0A9Q3DM56</accession>
<sequence>MSKDDTAMDTALILWNKAISHICLFKNIISEKDPKFTSELWTNLHRLFWTKLEFSTEYHCQTDGLAEIIIQNSEYIIRRFCSYGLEFKYLVGFPNSWCTLMSAL</sequence>
<comment type="caution">
    <text evidence="1">The sequence shown here is derived from an EMBL/GenBank/DDBJ whole genome shotgun (WGS) entry which is preliminary data.</text>
</comment>
<organism evidence="1 2">
    <name type="scientific">Austropuccinia psidii MF-1</name>
    <dbReference type="NCBI Taxonomy" id="1389203"/>
    <lineage>
        <taxon>Eukaryota</taxon>
        <taxon>Fungi</taxon>
        <taxon>Dikarya</taxon>
        <taxon>Basidiomycota</taxon>
        <taxon>Pucciniomycotina</taxon>
        <taxon>Pucciniomycetes</taxon>
        <taxon>Pucciniales</taxon>
        <taxon>Sphaerophragmiaceae</taxon>
        <taxon>Austropuccinia</taxon>
    </lineage>
</organism>
<dbReference type="EMBL" id="AVOT02019341">
    <property type="protein sequence ID" value="MBW0506836.1"/>
    <property type="molecule type" value="Genomic_DNA"/>
</dbReference>
<dbReference type="InterPro" id="IPR036397">
    <property type="entry name" value="RNaseH_sf"/>
</dbReference>
<evidence type="ECO:0000313" key="2">
    <source>
        <dbReference type="Proteomes" id="UP000765509"/>
    </source>
</evidence>
<dbReference type="InterPro" id="IPR012337">
    <property type="entry name" value="RNaseH-like_sf"/>
</dbReference>